<protein>
    <submittedName>
        <fullName evidence="1">Uncharacterized protein</fullName>
    </submittedName>
</protein>
<name>A0A8I3WGQ5_CALJA</name>
<sequence>LLVARCGFLSNPIKSEAQVSTASVKFSEKNFSSVLWKKVEIKDGVQWRDLGSLQPPPLPGFKQFSCLSLLSKWDYRCTPPCLANFCIFTRYRLLEARSSRPAWPTWRNLRDKVLQCWPGWS</sequence>
<organism evidence="1 2">
    <name type="scientific">Callithrix jacchus</name>
    <name type="common">White-tufted-ear marmoset</name>
    <name type="synonym">Simia Jacchus</name>
    <dbReference type="NCBI Taxonomy" id="9483"/>
    <lineage>
        <taxon>Eukaryota</taxon>
        <taxon>Metazoa</taxon>
        <taxon>Chordata</taxon>
        <taxon>Craniata</taxon>
        <taxon>Vertebrata</taxon>
        <taxon>Euteleostomi</taxon>
        <taxon>Mammalia</taxon>
        <taxon>Eutheria</taxon>
        <taxon>Euarchontoglires</taxon>
        <taxon>Primates</taxon>
        <taxon>Haplorrhini</taxon>
        <taxon>Platyrrhini</taxon>
        <taxon>Cebidae</taxon>
        <taxon>Callitrichinae</taxon>
        <taxon>Callithrix</taxon>
        <taxon>Callithrix</taxon>
    </lineage>
</organism>
<dbReference type="PANTHER" id="PTHR46254">
    <property type="entry name" value="PROTEIN GVQW1-RELATED"/>
    <property type="match status" value="1"/>
</dbReference>
<reference evidence="1" key="3">
    <citation type="submission" date="2025-09" db="UniProtKB">
        <authorList>
            <consortium name="Ensembl"/>
        </authorList>
    </citation>
    <scope>IDENTIFICATION</scope>
</reference>
<reference evidence="1" key="2">
    <citation type="submission" date="2025-08" db="UniProtKB">
        <authorList>
            <consortium name="Ensembl"/>
        </authorList>
    </citation>
    <scope>IDENTIFICATION</scope>
</reference>
<evidence type="ECO:0000313" key="2">
    <source>
        <dbReference type="Proteomes" id="UP000008225"/>
    </source>
</evidence>
<dbReference type="Proteomes" id="UP000008225">
    <property type="component" value="Chromosome 1"/>
</dbReference>
<evidence type="ECO:0000313" key="1">
    <source>
        <dbReference type="Ensembl" id="ENSCJAP00000089722.1"/>
    </source>
</evidence>
<dbReference type="GeneTree" id="ENSGT00940000161627"/>
<dbReference type="AlphaFoldDB" id="A0A8I3WGQ5"/>
<keyword evidence="2" id="KW-1185">Reference proteome</keyword>
<proteinExistence type="predicted"/>
<accession>A0A8I3WGQ5</accession>
<dbReference type="Ensembl" id="ENSCJAT00000129386.1">
    <property type="protein sequence ID" value="ENSCJAP00000089722.1"/>
    <property type="gene ID" value="ENSCJAG00000073281.1"/>
</dbReference>
<reference evidence="1 2" key="1">
    <citation type="submission" date="2009-03" db="EMBL/GenBank/DDBJ databases">
        <authorList>
            <person name="Warren W."/>
            <person name="Ye L."/>
            <person name="Minx P."/>
            <person name="Worley K."/>
            <person name="Gibbs R."/>
            <person name="Wilson R.K."/>
        </authorList>
    </citation>
    <scope>NUCLEOTIDE SEQUENCE [LARGE SCALE GENOMIC DNA]</scope>
</reference>